<dbReference type="InterPro" id="IPR009163">
    <property type="entry name" value="Ap4A_phos1/2"/>
</dbReference>
<dbReference type="Pfam" id="PF09830">
    <property type="entry name" value="ATP_transf"/>
    <property type="match status" value="1"/>
</dbReference>
<protein>
    <submittedName>
        <fullName evidence="4">Diadenosine 5',5'''-P1,P4-tetraphosphate phosphorylase 2-like protein 1</fullName>
    </submittedName>
</protein>
<reference evidence="4 5" key="1">
    <citation type="submission" date="2016-11" db="EMBL/GenBank/DDBJ databases">
        <title>Draft Genome Assembly of Colletotrichum chlorophyti a pathogen of herbaceous plants.</title>
        <authorList>
            <person name="Gan P."/>
            <person name="Narusaka M."/>
            <person name="Tsushima A."/>
            <person name="Narusaka Y."/>
            <person name="Takano Y."/>
            <person name="Shirasu K."/>
        </authorList>
    </citation>
    <scope>NUCLEOTIDE SEQUENCE [LARGE SCALE GENOMIC DNA]</scope>
    <source>
        <strain evidence="4 5">NTL11</strain>
    </source>
</reference>
<evidence type="ECO:0000313" key="5">
    <source>
        <dbReference type="Proteomes" id="UP000186583"/>
    </source>
</evidence>
<dbReference type="GO" id="GO:0009117">
    <property type="term" value="P:nucleotide metabolic process"/>
    <property type="evidence" value="ECO:0007669"/>
    <property type="project" value="InterPro"/>
</dbReference>
<dbReference type="GO" id="GO:0003877">
    <property type="term" value="F:ATP:ADP adenylyltransferase activity"/>
    <property type="evidence" value="ECO:0007669"/>
    <property type="project" value="InterPro"/>
</dbReference>
<dbReference type="STRING" id="708187.A0A1Q8RNX6"/>
<dbReference type="AlphaFoldDB" id="A0A1Q8RNX6"/>
<dbReference type="InterPro" id="IPR019200">
    <property type="entry name" value="ATP_adenylylTrfase_C"/>
</dbReference>
<keyword evidence="5" id="KW-1185">Reference proteome</keyword>
<feature type="domain" description="ATP adenylyltransferase C-terminal" evidence="2">
    <location>
        <begin position="227"/>
        <end position="338"/>
    </location>
</feature>
<dbReference type="InterPro" id="IPR043171">
    <property type="entry name" value="Ap4A_phos1/2-like"/>
</dbReference>
<dbReference type="PANTHER" id="PTHR38420:SF1">
    <property type="entry name" value="PUTATIVE (AFU_ORTHOLOGUE AFUA_5G14690)-RELATED"/>
    <property type="match status" value="1"/>
</dbReference>
<proteinExistence type="predicted"/>
<gene>
    <name evidence="4" type="ORF">CCHL11_05269</name>
</gene>
<feature type="region of interest" description="Disordered" evidence="1">
    <location>
        <begin position="59"/>
        <end position="102"/>
    </location>
</feature>
<dbReference type="Gene3D" id="3.30.428.70">
    <property type="match status" value="1"/>
</dbReference>
<organism evidence="4 5">
    <name type="scientific">Colletotrichum chlorophyti</name>
    <dbReference type="NCBI Taxonomy" id="708187"/>
    <lineage>
        <taxon>Eukaryota</taxon>
        <taxon>Fungi</taxon>
        <taxon>Dikarya</taxon>
        <taxon>Ascomycota</taxon>
        <taxon>Pezizomycotina</taxon>
        <taxon>Sordariomycetes</taxon>
        <taxon>Hypocreomycetidae</taxon>
        <taxon>Glomerellales</taxon>
        <taxon>Glomerellaceae</taxon>
        <taxon>Colletotrichum</taxon>
    </lineage>
</organism>
<dbReference type="InterPro" id="IPR036265">
    <property type="entry name" value="HIT-like_sf"/>
</dbReference>
<dbReference type="PANTHER" id="PTHR38420">
    <property type="entry name" value="AP-4-A PHOSPHORYLASE II"/>
    <property type="match status" value="1"/>
</dbReference>
<dbReference type="OrthoDB" id="10267950at2759"/>
<evidence type="ECO:0000256" key="1">
    <source>
        <dbReference type="SAM" id="MobiDB-lite"/>
    </source>
</evidence>
<dbReference type="SUPFAM" id="SSF54197">
    <property type="entry name" value="HIT-like"/>
    <property type="match status" value="1"/>
</dbReference>
<comment type="caution">
    <text evidence="4">The sequence shown here is derived from an EMBL/GenBank/DDBJ whole genome shotgun (WGS) entry which is preliminary data.</text>
</comment>
<dbReference type="GO" id="GO:0005524">
    <property type="term" value="F:ATP binding"/>
    <property type="evidence" value="ECO:0007669"/>
    <property type="project" value="InterPro"/>
</dbReference>
<dbReference type="Pfam" id="PF19327">
    <property type="entry name" value="Ap4A_phos_N"/>
    <property type="match status" value="1"/>
</dbReference>
<evidence type="ECO:0000313" key="4">
    <source>
        <dbReference type="EMBL" id="OLN86028.1"/>
    </source>
</evidence>
<feature type="domain" description="Ap4A phosphorylase 1/2 N-terminal" evidence="3">
    <location>
        <begin position="190"/>
        <end position="216"/>
    </location>
</feature>
<accession>A0A1Q8RNX6</accession>
<name>A0A1Q8RNX6_9PEZI</name>
<sequence>MGSRATSDFDEASVVARFDHLVESGTVKYSSGLEKIYYNDAGFEFEFRITPALNSKPAAVADNSELDGSGDSGAPGGRRQDQPRGDGAENGRGNQPEGCLPGGDIGVAGYELGQTRGGTHILSANKFCAYRPHLLLLTADGNRRQFEALGNEDFEGATEVLGGLNGWFGPRGGDGGLGGGGEEEEGSQEYLVIFNGGRDAGCSRLHKHMQIIPAPSAIPLWPDVGKEVPFRYLIHRFPDGVPGAEELEGKYREMLREAAGMVPGWEGGVEEDGNGMVVPHNVILGRRWIVVVPRRRAGIQGADVNAAGLLGVVWAAKREVVQRWKELGGQWVLGEVGVRK</sequence>
<dbReference type="EMBL" id="MPGH01000135">
    <property type="protein sequence ID" value="OLN86028.1"/>
    <property type="molecule type" value="Genomic_DNA"/>
</dbReference>
<dbReference type="Proteomes" id="UP000186583">
    <property type="component" value="Unassembled WGS sequence"/>
</dbReference>
<evidence type="ECO:0000259" key="3">
    <source>
        <dbReference type="Pfam" id="PF19327"/>
    </source>
</evidence>
<feature type="compositionally biased region" description="Basic and acidic residues" evidence="1">
    <location>
        <begin position="78"/>
        <end position="89"/>
    </location>
</feature>
<dbReference type="InterPro" id="IPR045759">
    <property type="entry name" value="Ap4A_phos1/2_N"/>
</dbReference>
<evidence type="ECO:0000259" key="2">
    <source>
        <dbReference type="Pfam" id="PF09830"/>
    </source>
</evidence>